<reference evidence="1" key="1">
    <citation type="submission" date="2023-07" db="EMBL/GenBank/DDBJ databases">
        <title>Brevundimonas soil sp. nov., isolated from the soil of chemical plant.</title>
        <authorList>
            <person name="Wu N."/>
        </authorList>
    </citation>
    <scope>NUCLEOTIDE SEQUENCE</scope>
    <source>
        <strain evidence="1">XZ-24</strain>
    </source>
</reference>
<dbReference type="GO" id="GO:0008168">
    <property type="term" value="F:methyltransferase activity"/>
    <property type="evidence" value="ECO:0007669"/>
    <property type="project" value="UniProtKB-KW"/>
</dbReference>
<dbReference type="InterPro" id="IPR029063">
    <property type="entry name" value="SAM-dependent_MTases_sf"/>
</dbReference>
<sequence length="172" mass="19224">MAFNLEHQQSPVWVERATTAVELLQAVPLEGTLRIADVGCGDGKLKIALGALDRPWTWAGFDLLPQDVLVQQFDITTDYLPDQAFDVAVCLGVLEYIEAPAAALERLSARVPLVLFSYSFPHSDEPVPEWVEPRRGRDDIIRCIRDARLERCAMSACTEGQIELSLCRRKAE</sequence>
<name>A0ABT8SKB8_9CAUL</name>
<organism evidence="1 2">
    <name type="scientific">Peiella sedimenti</name>
    <dbReference type="NCBI Taxonomy" id="3061083"/>
    <lineage>
        <taxon>Bacteria</taxon>
        <taxon>Pseudomonadati</taxon>
        <taxon>Pseudomonadota</taxon>
        <taxon>Alphaproteobacteria</taxon>
        <taxon>Caulobacterales</taxon>
        <taxon>Caulobacteraceae</taxon>
        <taxon>Peiella</taxon>
    </lineage>
</organism>
<keyword evidence="1" id="KW-0489">Methyltransferase</keyword>
<dbReference type="Proteomes" id="UP001169063">
    <property type="component" value="Unassembled WGS sequence"/>
</dbReference>
<evidence type="ECO:0000313" key="1">
    <source>
        <dbReference type="EMBL" id="MDO1559005.1"/>
    </source>
</evidence>
<keyword evidence="1" id="KW-0808">Transferase</keyword>
<dbReference type="Pfam" id="PF13489">
    <property type="entry name" value="Methyltransf_23"/>
    <property type="match status" value="1"/>
</dbReference>
<dbReference type="GO" id="GO:0032259">
    <property type="term" value="P:methylation"/>
    <property type="evidence" value="ECO:0007669"/>
    <property type="project" value="UniProtKB-KW"/>
</dbReference>
<gene>
    <name evidence="1" type="ORF">Q0812_06135</name>
</gene>
<proteinExistence type="predicted"/>
<dbReference type="SUPFAM" id="SSF53335">
    <property type="entry name" value="S-adenosyl-L-methionine-dependent methyltransferases"/>
    <property type="match status" value="1"/>
</dbReference>
<dbReference type="Gene3D" id="3.40.50.150">
    <property type="entry name" value="Vaccinia Virus protein VP39"/>
    <property type="match status" value="1"/>
</dbReference>
<accession>A0ABT8SKB8</accession>
<evidence type="ECO:0000313" key="2">
    <source>
        <dbReference type="Proteomes" id="UP001169063"/>
    </source>
</evidence>
<comment type="caution">
    <text evidence="1">The sequence shown here is derived from an EMBL/GenBank/DDBJ whole genome shotgun (WGS) entry which is preliminary data.</text>
</comment>
<keyword evidence="2" id="KW-1185">Reference proteome</keyword>
<dbReference type="RefSeq" id="WP_302109434.1">
    <property type="nucleotide sequence ID" value="NZ_JAUKTR010000002.1"/>
</dbReference>
<dbReference type="EMBL" id="JAUKTR010000002">
    <property type="protein sequence ID" value="MDO1559005.1"/>
    <property type="molecule type" value="Genomic_DNA"/>
</dbReference>
<protein>
    <submittedName>
        <fullName evidence="1">Methyltransferase domain-containing protein</fullName>
    </submittedName>
</protein>